<dbReference type="EMBL" id="NHOQ01002889">
    <property type="protein sequence ID" value="PWA14047.1"/>
    <property type="molecule type" value="Genomic_DNA"/>
</dbReference>
<evidence type="ECO:0000313" key="2">
    <source>
        <dbReference type="EMBL" id="PWA14047.1"/>
    </source>
</evidence>
<dbReference type="AlphaFoldDB" id="A0A315UP62"/>
<keyword evidence="3" id="KW-1185">Reference proteome</keyword>
<evidence type="ECO:0000256" key="1">
    <source>
        <dbReference type="SAM" id="MobiDB-lite"/>
    </source>
</evidence>
<dbReference type="Proteomes" id="UP000250572">
    <property type="component" value="Unassembled WGS sequence"/>
</dbReference>
<reference evidence="2 3" key="1">
    <citation type="journal article" date="2018" name="G3 (Bethesda)">
        <title>A High-Quality Reference Genome for the Invasive Mosquitofish Gambusia affinis Using a Chicago Library.</title>
        <authorList>
            <person name="Hoffberg S.L."/>
            <person name="Troendle N.J."/>
            <person name="Glenn T.C."/>
            <person name="Mahmud O."/>
            <person name="Louha S."/>
            <person name="Chalopin D."/>
            <person name="Bennetzen J.L."/>
            <person name="Mauricio R."/>
        </authorList>
    </citation>
    <scope>NUCLEOTIDE SEQUENCE [LARGE SCALE GENOMIC DNA]</scope>
    <source>
        <strain evidence="2">NE01/NJP1002.9</strain>
        <tissue evidence="2">Muscle</tissue>
    </source>
</reference>
<sequence length="251" mass="26815">MLTVTLCSSNRPPNLLDGSTEVTPAEGTGGDPASSARTPRSSKHTERSRAPQAGASTAGGGGGGGEGGGRRGEPDSDTPPCSVSPASLDVFRSRSIFRPPRRSSSGYFSFDCDSLPSSPLSPHPVTADKATQTPSLTGQVMNHALQRMAVEHGGLGLHGHSPNHYSTINAARDMQSETFGRQLRAIGDDYNNHLMVRRMARRHQRNIVPLNLMPHIQQEPVAMLCVCLLLLLVGRIMYMQGSTSSHDHSQV</sequence>
<proteinExistence type="predicted"/>
<dbReference type="OrthoDB" id="8441539at2759"/>
<feature type="region of interest" description="Disordered" evidence="1">
    <location>
        <begin position="1"/>
        <end position="87"/>
    </location>
</feature>
<accession>A0A315UP62</accession>
<feature type="compositionally biased region" description="Gly residues" evidence="1">
    <location>
        <begin position="57"/>
        <end position="67"/>
    </location>
</feature>
<evidence type="ECO:0008006" key="4">
    <source>
        <dbReference type="Google" id="ProtNLM"/>
    </source>
</evidence>
<gene>
    <name evidence="2" type="ORF">CCH79_00015791</name>
</gene>
<name>A0A315UP62_GAMAF</name>
<protein>
    <recommendedName>
        <fullName evidence="4">Bcl-x interacting BH3 domain-containing protein</fullName>
    </recommendedName>
</protein>
<evidence type="ECO:0000313" key="3">
    <source>
        <dbReference type="Proteomes" id="UP000250572"/>
    </source>
</evidence>
<dbReference type="STRING" id="33528.ENSGAFP00000018252"/>
<organism evidence="2 3">
    <name type="scientific">Gambusia affinis</name>
    <name type="common">Western mosquitofish</name>
    <name type="synonym">Heterandria affinis</name>
    <dbReference type="NCBI Taxonomy" id="33528"/>
    <lineage>
        <taxon>Eukaryota</taxon>
        <taxon>Metazoa</taxon>
        <taxon>Chordata</taxon>
        <taxon>Craniata</taxon>
        <taxon>Vertebrata</taxon>
        <taxon>Euteleostomi</taxon>
        <taxon>Actinopterygii</taxon>
        <taxon>Neopterygii</taxon>
        <taxon>Teleostei</taxon>
        <taxon>Neoteleostei</taxon>
        <taxon>Acanthomorphata</taxon>
        <taxon>Ovalentaria</taxon>
        <taxon>Atherinomorphae</taxon>
        <taxon>Cyprinodontiformes</taxon>
        <taxon>Poeciliidae</taxon>
        <taxon>Poeciliinae</taxon>
        <taxon>Gambusia</taxon>
    </lineage>
</organism>
<feature type="compositionally biased region" description="Polar residues" evidence="1">
    <location>
        <begin position="1"/>
        <end position="12"/>
    </location>
</feature>
<comment type="caution">
    <text evidence="2">The sequence shown here is derived from an EMBL/GenBank/DDBJ whole genome shotgun (WGS) entry which is preliminary data.</text>
</comment>